<evidence type="ECO:0000259" key="4">
    <source>
        <dbReference type="Pfam" id="PF14214"/>
    </source>
</evidence>
<keyword evidence="1" id="KW-0227">DNA damage</keyword>
<feature type="region of interest" description="Disordered" evidence="2">
    <location>
        <begin position="164"/>
        <end position="183"/>
    </location>
</feature>
<dbReference type="GO" id="GO:0016787">
    <property type="term" value="F:hydrolase activity"/>
    <property type="evidence" value="ECO:0007669"/>
    <property type="project" value="UniProtKB-KW"/>
</dbReference>
<dbReference type="PANTHER" id="PTHR10492">
    <property type="match status" value="1"/>
</dbReference>
<dbReference type="Pfam" id="PF05970">
    <property type="entry name" value="PIF1"/>
    <property type="match status" value="1"/>
</dbReference>
<gene>
    <name evidence="6" type="ORF">ZEAMMB73_Zm00001d032985</name>
</gene>
<dbReference type="Gene3D" id="3.40.50.300">
    <property type="entry name" value="P-loop containing nucleotide triphosphate hydrolases"/>
    <property type="match status" value="2"/>
</dbReference>
<comment type="catalytic activity">
    <reaction evidence="1">
        <text>ATP + H2O = ADP + phosphate + H(+)</text>
        <dbReference type="Rhea" id="RHEA:13065"/>
        <dbReference type="ChEBI" id="CHEBI:15377"/>
        <dbReference type="ChEBI" id="CHEBI:15378"/>
        <dbReference type="ChEBI" id="CHEBI:30616"/>
        <dbReference type="ChEBI" id="CHEBI:43474"/>
        <dbReference type="ChEBI" id="CHEBI:456216"/>
        <dbReference type="EC" id="5.6.2.3"/>
    </reaction>
</comment>
<dbReference type="InterPro" id="IPR027417">
    <property type="entry name" value="P-loop_NTPase"/>
</dbReference>
<dbReference type="GO" id="GO:0000723">
    <property type="term" value="P:telomere maintenance"/>
    <property type="evidence" value="ECO:0007669"/>
    <property type="project" value="InterPro"/>
</dbReference>
<evidence type="ECO:0000259" key="3">
    <source>
        <dbReference type="Pfam" id="PF05970"/>
    </source>
</evidence>
<dbReference type="EC" id="5.6.2.3" evidence="1"/>
<accession>A0A1D6KVL1</accession>
<name>A0A1D6KVL1_MAIZE</name>
<feature type="domain" description="DNA helicase Pif1-like 2B" evidence="5">
    <location>
        <begin position="1431"/>
        <end position="1477"/>
    </location>
</feature>
<evidence type="ECO:0000259" key="5">
    <source>
        <dbReference type="Pfam" id="PF21530"/>
    </source>
</evidence>
<dbReference type="GO" id="GO:0006310">
    <property type="term" value="P:DNA recombination"/>
    <property type="evidence" value="ECO:0007669"/>
    <property type="project" value="UniProtKB-KW"/>
</dbReference>
<sequence>MKRAAYFSERYKNMTSVERESRRVRLRLYNKTSRRKDANKECNRKRRALQGDTLNQESIAMEDPVYTPEVVRPTTYGIEPYGSSVTTCDWVIPEFVMTPFQPTSTQTKDVGSLDMSTDPLRRRHHVLSETRPATLGRRNQQFEADIARNVAAVTEDTIYDAMEGDDWTQPHPTAEIHNNGDDDEGVIFEEDEDDDENDGYLFAGQYDDTDEDIEIDGTQDESTTTDLPDPYDKVYSNVPEETHMLKSVPNCGHCTAKKFEYEPPGFCCRGGKVELAPLETRPQLRRLWDGTDSDARHFRDNIRFFNGHFSFTSLYCCLDSMTTNVRDSGIYTFRAQGMMYHNIKSFGREGGAEHKHLELYFYDDDPNLEHRYRKCREECQQKDKDVIKQLVGILRENPYSEHLRSMGHVENLDDYRITLNLDQTLNQKTYNTPLTSEVAAVWIEGSEWRGQFSKSVMLHGKDRSSHGIRSYHGCYDALSYPLFFPRGELGWHTNIPKVGVSMGEVDAYRATHRASNANDEDAESPNHLCVSVRDYYCYKFQIRPGIFNPILHGKRLFQQFAVDTYIKIESSRLDFIRKNQDRLRADLYQGLVDSMLDGDIRAEKVGKRTVLSPSFIGGPRDMRRRYMDAMALVWKFGKPDIFLTMTCNPNWDEIRTELLPGQTPQDRPDLVVRVFHAKLQELKHRLTKHDILGKVRAYVYVVEFQKRGLPHAHFLLIMQRKYKLTCPEQYDLLISAEIPDKKYPELRKMVIKHMMHGPCGSLNPICPCTKGRASCKNHYPRPFCDTTLQGKDSYPVYRRRDDGRKEKACGSIKAVKYMFKYIYKGHDRASVVMRDASKANDDVDEIKQYRYARWVTPPEALWRIYDFELSQNSPPVMQLQLHLPNMHMVAFHERQMVERVVNRPGADRSMLTAYFEANRLHEEARGILYRDFPEWYTWQSGKGKVWQRRKRDTGGQVGRIVSAHPAEGERYYLRVLLNHVTGATSYVDLRTIDGVTLPTFREAAERRGLLESDNTLDDYLTERALFQMPSTLRRLFATILVYCEPSDVVVLWRKHLDAMSEDYQRRSQSKTHVEQMVLIDIRNMLQSMGKDIKTFPLPPIIDAYDDAIGTAREVYEEESIELASADVVLKDSLNEEQMAAYDKIMSAVNTDQGGLFFVDGPGGTGKTYLYRVLLATLHNQGKIAVATATSGVAASIMPGGRTAHSRFKIPLTIDDGAVCSFTKQSGTAELLRKSSLIIWDEASMTKRQAVEALDNSMRDIMGRPGLPFGGKTIVFGGDFRQVLPIVRKGSRAQVVASSLRMSYLWESMSHLKLVSNMRAKNDPWFVEYLLHVGGGTEVTNSDGDIRLPDEVCVPYSGSDNDLDNLIDFVYPDLNEKMSDSTYITSRAIQSTRNDWMDMINAKMIDRFQGEHMVYHSFDSAMDDPHNYYPPEFLNTMMPNGLPPHVLKLKIGCPVILLRNIDPANGLCNGTRLVVRGFQRNSIDAEIVLGQYAGKRIFLPRIPLCPSDDEMFPFQFKRKQFPIRLSFAMTVNKAQGQTIPNVGVYLPEPVFSHGQLYVALSRATTRSNIKILAIPAVDGKKRSRKVVRKNPIVDCGTYTKNIVYKEVLTN</sequence>
<dbReference type="GO" id="GO:0006281">
    <property type="term" value="P:DNA repair"/>
    <property type="evidence" value="ECO:0007669"/>
    <property type="project" value="UniProtKB-KW"/>
</dbReference>
<dbReference type="EMBL" id="CM007647">
    <property type="protein sequence ID" value="ONM06545.1"/>
    <property type="molecule type" value="Genomic_DNA"/>
</dbReference>
<proteinExistence type="inferred from homology"/>
<dbReference type="InterPro" id="IPR049163">
    <property type="entry name" value="Pif1-like_2B_dom"/>
</dbReference>
<feature type="domain" description="DNA helicase Pif1-like DEAD-box helicase" evidence="3">
    <location>
        <begin position="1133"/>
        <end position="1335"/>
    </location>
</feature>
<keyword evidence="1" id="KW-0547">Nucleotide-binding</keyword>
<keyword evidence="1" id="KW-0378">Hydrolase</keyword>
<dbReference type="CDD" id="cd18809">
    <property type="entry name" value="SF1_C_RecD"/>
    <property type="match status" value="1"/>
</dbReference>
<dbReference type="GO" id="GO:0005524">
    <property type="term" value="F:ATP binding"/>
    <property type="evidence" value="ECO:0007669"/>
    <property type="project" value="UniProtKB-KW"/>
</dbReference>
<organism evidence="6">
    <name type="scientific">Zea mays</name>
    <name type="common">Maize</name>
    <dbReference type="NCBI Taxonomy" id="4577"/>
    <lineage>
        <taxon>Eukaryota</taxon>
        <taxon>Viridiplantae</taxon>
        <taxon>Streptophyta</taxon>
        <taxon>Embryophyta</taxon>
        <taxon>Tracheophyta</taxon>
        <taxon>Spermatophyta</taxon>
        <taxon>Magnoliopsida</taxon>
        <taxon>Liliopsida</taxon>
        <taxon>Poales</taxon>
        <taxon>Poaceae</taxon>
        <taxon>PACMAD clade</taxon>
        <taxon>Panicoideae</taxon>
        <taxon>Andropogonodae</taxon>
        <taxon>Andropogoneae</taxon>
        <taxon>Tripsacinae</taxon>
        <taxon>Zea</taxon>
    </lineage>
</organism>
<reference evidence="6" key="1">
    <citation type="submission" date="2015-12" db="EMBL/GenBank/DDBJ databases">
        <title>Update maize B73 reference genome by single molecule sequencing technologies.</title>
        <authorList>
            <consortium name="Maize Genome Sequencing Project"/>
            <person name="Ware D."/>
        </authorList>
    </citation>
    <scope>NUCLEOTIDE SEQUENCE [LARGE SCALE GENOMIC DNA]</scope>
    <source>
        <tissue evidence="6">Seedling</tissue>
    </source>
</reference>
<dbReference type="SUPFAM" id="SSF52540">
    <property type="entry name" value="P-loop containing nucleoside triphosphate hydrolases"/>
    <property type="match status" value="2"/>
</dbReference>
<evidence type="ECO:0000313" key="6">
    <source>
        <dbReference type="EMBL" id="ONM06545.1"/>
    </source>
</evidence>
<dbReference type="InterPro" id="IPR025476">
    <property type="entry name" value="Helitron_helicase-like"/>
</dbReference>
<keyword evidence="1" id="KW-0233">DNA recombination</keyword>
<evidence type="ECO:0000256" key="2">
    <source>
        <dbReference type="SAM" id="MobiDB-lite"/>
    </source>
</evidence>
<keyword evidence="1" id="KW-0234">DNA repair</keyword>
<dbReference type="Pfam" id="PF14214">
    <property type="entry name" value="Helitron_like_N"/>
    <property type="match status" value="1"/>
</dbReference>
<feature type="region of interest" description="Disordered" evidence="2">
    <location>
        <begin position="33"/>
        <end position="56"/>
    </location>
</feature>
<dbReference type="InParanoid" id="A0A1D6KVL1"/>
<keyword evidence="1" id="KW-0067">ATP-binding</keyword>
<dbReference type="GO" id="GO:0043139">
    <property type="term" value="F:5'-3' DNA helicase activity"/>
    <property type="evidence" value="ECO:0007669"/>
    <property type="project" value="UniProtKB-EC"/>
</dbReference>
<comment type="cofactor">
    <cofactor evidence="1">
        <name>Mg(2+)</name>
        <dbReference type="ChEBI" id="CHEBI:18420"/>
    </cofactor>
</comment>
<dbReference type="PANTHER" id="PTHR10492:SF92">
    <property type="entry name" value="ATP-DEPENDENT DNA HELICASE"/>
    <property type="match status" value="1"/>
</dbReference>
<comment type="similarity">
    <text evidence="1">Belongs to the helicase family.</text>
</comment>
<dbReference type="ExpressionAtlas" id="A0A1D6KVL1">
    <property type="expression patterns" value="baseline"/>
</dbReference>
<dbReference type="Pfam" id="PF21530">
    <property type="entry name" value="Pif1_2B_dom"/>
    <property type="match status" value="1"/>
</dbReference>
<protein>
    <recommendedName>
        <fullName evidence="1">ATP-dependent DNA helicase</fullName>
        <ecNumber evidence="1">5.6.2.3</ecNumber>
    </recommendedName>
</protein>
<keyword evidence="1" id="KW-0347">Helicase</keyword>
<evidence type="ECO:0000256" key="1">
    <source>
        <dbReference type="RuleBase" id="RU363044"/>
    </source>
</evidence>
<dbReference type="FunFam" id="3.40.50.300:FF:002884">
    <property type="entry name" value="ATP-dependent DNA helicase"/>
    <property type="match status" value="1"/>
</dbReference>
<feature type="domain" description="Helitron helicase-like" evidence="4">
    <location>
        <begin position="535"/>
        <end position="716"/>
    </location>
</feature>
<dbReference type="InterPro" id="IPR010285">
    <property type="entry name" value="DNA_helicase_pif1-like_DEAD"/>
</dbReference>